<sequence length="494" mass="56398">MGDTLMYIITALAIIFVYRWRFANLYGIPAIGPSLPVLSWLGAVRLVLHGRDMLQEGYQKYKGGTFKVAMPDRWIVFVSGETMEEVRKMPDEQMSFFGAIQDMLQVEYTFGHEVAKDPFHHELIRNQLTRNLTNLFPDVHDEITVAFNDLIPMSTTDEWTTVNAFPIMQRIIARVTSRVFVGLPLCRYDPYVDLATRHTLEITKIRAMLTFFPRPLKPIALKLFNKTHGNLQLAKQYLGPTIEERLSKMRKYGNDWTDRPRDMLQWVIEEATSKGGGIEGIVQIILATNFAAIHTTSNSLTHALYQLAANPQYVKPLRDEIESVLKEEGWSKNAMNKMRKLDSFIRESQRVHGISGISFLRRAVTDVTLSNGSFIPAGTILMAPSVCTHMDSENYDDPSVFKPWRFSEMREGEGESTKYQFVSTSTSYIPFGHGKHACPGRFFAANEIKGILAHTVMDYDIKFENEGVRPDNVWLSIQVLPSPTAQVLFRKRRD</sequence>
<keyword evidence="7" id="KW-0812">Transmembrane</keyword>
<evidence type="ECO:0008006" key="10">
    <source>
        <dbReference type="Google" id="ProtNLM"/>
    </source>
</evidence>
<accession>A0ABP1DSV2</accession>
<evidence type="ECO:0000313" key="9">
    <source>
        <dbReference type="Proteomes" id="UP001497453"/>
    </source>
</evidence>
<keyword evidence="7" id="KW-1133">Transmembrane helix</keyword>
<proteinExistence type="inferred from homology"/>
<evidence type="ECO:0000256" key="4">
    <source>
        <dbReference type="ARBA" id="ARBA00023002"/>
    </source>
</evidence>
<keyword evidence="4 6" id="KW-0560">Oxidoreductase</keyword>
<evidence type="ECO:0000256" key="7">
    <source>
        <dbReference type="SAM" id="Phobius"/>
    </source>
</evidence>
<keyword evidence="9" id="KW-1185">Reference proteome</keyword>
<keyword evidence="3 6" id="KW-0479">Metal-binding</keyword>
<dbReference type="CDD" id="cd11041">
    <property type="entry name" value="CYP503A1-like"/>
    <property type="match status" value="1"/>
</dbReference>
<keyword evidence="7" id="KW-0472">Membrane</keyword>
<dbReference type="PROSITE" id="PS00086">
    <property type="entry name" value="CYTOCHROME_P450"/>
    <property type="match status" value="1"/>
</dbReference>
<comment type="cofactor">
    <cofactor evidence="1">
        <name>heme</name>
        <dbReference type="ChEBI" id="CHEBI:30413"/>
    </cofactor>
</comment>
<gene>
    <name evidence="8" type="ORF">GFSPODELE1_LOCUS7549</name>
</gene>
<dbReference type="InterPro" id="IPR001128">
    <property type="entry name" value="Cyt_P450"/>
</dbReference>
<dbReference type="InterPro" id="IPR017972">
    <property type="entry name" value="Cyt_P450_CS"/>
</dbReference>
<dbReference type="Gene3D" id="1.10.630.10">
    <property type="entry name" value="Cytochrome P450"/>
    <property type="match status" value="1"/>
</dbReference>
<dbReference type="PRINTS" id="PR00465">
    <property type="entry name" value="EP450IV"/>
</dbReference>
<dbReference type="Proteomes" id="UP001497453">
    <property type="component" value="Chromosome 5"/>
</dbReference>
<dbReference type="SUPFAM" id="SSF48264">
    <property type="entry name" value="Cytochrome P450"/>
    <property type="match status" value="1"/>
</dbReference>
<dbReference type="Pfam" id="PF00067">
    <property type="entry name" value="p450"/>
    <property type="match status" value="1"/>
</dbReference>
<evidence type="ECO:0000256" key="3">
    <source>
        <dbReference type="ARBA" id="ARBA00022723"/>
    </source>
</evidence>
<dbReference type="InterPro" id="IPR002403">
    <property type="entry name" value="Cyt_P450_E_grp-IV"/>
</dbReference>
<protein>
    <recommendedName>
        <fullName evidence="10">Cytochrome P450</fullName>
    </recommendedName>
</protein>
<keyword evidence="6" id="KW-0503">Monooxygenase</keyword>
<comment type="similarity">
    <text evidence="2 6">Belongs to the cytochrome P450 family.</text>
</comment>
<feature type="transmembrane region" description="Helical" evidence="7">
    <location>
        <begin position="28"/>
        <end position="48"/>
    </location>
</feature>
<dbReference type="PANTHER" id="PTHR46206">
    <property type="entry name" value="CYTOCHROME P450"/>
    <property type="match status" value="1"/>
</dbReference>
<name>A0ABP1DSV2_9APHY</name>
<evidence type="ECO:0000256" key="1">
    <source>
        <dbReference type="ARBA" id="ARBA00001971"/>
    </source>
</evidence>
<dbReference type="InterPro" id="IPR036396">
    <property type="entry name" value="Cyt_P450_sf"/>
</dbReference>
<dbReference type="EMBL" id="OZ037948">
    <property type="protein sequence ID" value="CAL1709887.1"/>
    <property type="molecule type" value="Genomic_DNA"/>
</dbReference>
<keyword evidence="5 6" id="KW-0408">Iron</keyword>
<evidence type="ECO:0000256" key="6">
    <source>
        <dbReference type="RuleBase" id="RU000461"/>
    </source>
</evidence>
<organism evidence="8 9">
    <name type="scientific">Somion occarium</name>
    <dbReference type="NCBI Taxonomy" id="3059160"/>
    <lineage>
        <taxon>Eukaryota</taxon>
        <taxon>Fungi</taxon>
        <taxon>Dikarya</taxon>
        <taxon>Basidiomycota</taxon>
        <taxon>Agaricomycotina</taxon>
        <taxon>Agaricomycetes</taxon>
        <taxon>Polyporales</taxon>
        <taxon>Cerrenaceae</taxon>
        <taxon>Somion</taxon>
    </lineage>
</organism>
<evidence type="ECO:0000313" key="8">
    <source>
        <dbReference type="EMBL" id="CAL1709887.1"/>
    </source>
</evidence>
<evidence type="ECO:0000256" key="5">
    <source>
        <dbReference type="ARBA" id="ARBA00023004"/>
    </source>
</evidence>
<dbReference type="PRINTS" id="PR00385">
    <property type="entry name" value="P450"/>
</dbReference>
<evidence type="ECO:0000256" key="2">
    <source>
        <dbReference type="ARBA" id="ARBA00010617"/>
    </source>
</evidence>
<reference evidence="9" key="1">
    <citation type="submission" date="2024-04" db="EMBL/GenBank/DDBJ databases">
        <authorList>
            <person name="Shaw F."/>
            <person name="Minotto A."/>
        </authorList>
    </citation>
    <scope>NUCLEOTIDE SEQUENCE [LARGE SCALE GENOMIC DNA]</scope>
</reference>
<keyword evidence="6" id="KW-0349">Heme</keyword>